<accession>A0A9X1R234</accession>
<dbReference type="RefSeq" id="WP_237608804.1">
    <property type="nucleotide sequence ID" value="NZ_JAIRBB010000011.1"/>
</dbReference>
<reference evidence="5" key="1">
    <citation type="submission" date="2021-09" db="EMBL/GenBank/DDBJ databases">
        <title>Genome of Aequorivita sp. strain F64183.</title>
        <authorList>
            <person name="Wang Y."/>
        </authorList>
    </citation>
    <scope>NUCLEOTIDE SEQUENCE</scope>
    <source>
        <strain evidence="5">F64183</strain>
    </source>
</reference>
<dbReference type="NCBIfam" id="NF007495">
    <property type="entry name" value="PRK10089.1-4"/>
    <property type="match status" value="1"/>
</dbReference>
<dbReference type="InterPro" id="IPR008231">
    <property type="entry name" value="CsaA"/>
</dbReference>
<dbReference type="NCBIfam" id="NF007494">
    <property type="entry name" value="PRK10089.1-3"/>
    <property type="match status" value="1"/>
</dbReference>
<dbReference type="Proteomes" id="UP001139462">
    <property type="component" value="Unassembled WGS sequence"/>
</dbReference>
<evidence type="ECO:0000313" key="6">
    <source>
        <dbReference type="Proteomes" id="UP001139462"/>
    </source>
</evidence>
<dbReference type="InterPro" id="IPR051270">
    <property type="entry name" value="Tyrosine-tRNA_ligase_regulator"/>
</dbReference>
<dbReference type="PANTHER" id="PTHR11586:SF37">
    <property type="entry name" value="TRNA-BINDING DOMAIN-CONTAINING PROTEIN"/>
    <property type="match status" value="1"/>
</dbReference>
<dbReference type="FunFam" id="2.40.50.140:FF:000165">
    <property type="entry name" value="Chaperone CsaA"/>
    <property type="match status" value="1"/>
</dbReference>
<dbReference type="PROSITE" id="PS50886">
    <property type="entry name" value="TRBD"/>
    <property type="match status" value="1"/>
</dbReference>
<proteinExistence type="predicted"/>
<gene>
    <name evidence="5" type="ORF">K8344_11365</name>
</gene>
<sequence length="112" mass="12677">MPNKLTWTDFEKVEMRVGTIIEANDFPEARNPSYQLKIDFGEEIGKRKTSAQITKLYHKDELIGKQVVAVVNFPKKQIANFMSECLVLGAVEGKNVTLLQTDKPVKNGLRIL</sequence>
<evidence type="ECO:0000256" key="1">
    <source>
        <dbReference type="ARBA" id="ARBA00022555"/>
    </source>
</evidence>
<dbReference type="GO" id="GO:0000049">
    <property type="term" value="F:tRNA binding"/>
    <property type="evidence" value="ECO:0007669"/>
    <property type="project" value="UniProtKB-UniRule"/>
</dbReference>
<dbReference type="PANTHER" id="PTHR11586">
    <property type="entry name" value="TRNA-AMINOACYLATION COFACTOR ARC1 FAMILY MEMBER"/>
    <property type="match status" value="1"/>
</dbReference>
<dbReference type="Gene3D" id="2.40.50.140">
    <property type="entry name" value="Nucleic acid-binding proteins"/>
    <property type="match status" value="1"/>
</dbReference>
<evidence type="ECO:0000259" key="4">
    <source>
        <dbReference type="PROSITE" id="PS50886"/>
    </source>
</evidence>
<dbReference type="Pfam" id="PF01588">
    <property type="entry name" value="tRNA_bind"/>
    <property type="match status" value="1"/>
</dbReference>
<dbReference type="CDD" id="cd02798">
    <property type="entry name" value="tRNA_bind_CsaA"/>
    <property type="match status" value="1"/>
</dbReference>
<keyword evidence="6" id="KW-1185">Reference proteome</keyword>
<dbReference type="InterPro" id="IPR002547">
    <property type="entry name" value="tRNA-bd_dom"/>
</dbReference>
<dbReference type="SUPFAM" id="SSF50249">
    <property type="entry name" value="Nucleic acid-binding proteins"/>
    <property type="match status" value="1"/>
</dbReference>
<feature type="domain" description="TRNA-binding" evidence="4">
    <location>
        <begin position="9"/>
        <end position="112"/>
    </location>
</feature>
<dbReference type="InterPro" id="IPR012340">
    <property type="entry name" value="NA-bd_OB-fold"/>
</dbReference>
<evidence type="ECO:0000313" key="5">
    <source>
        <dbReference type="EMBL" id="MCG2431720.1"/>
    </source>
</evidence>
<name>A0A9X1R234_9FLAO</name>
<dbReference type="AlphaFoldDB" id="A0A9X1R234"/>
<evidence type="ECO:0000256" key="2">
    <source>
        <dbReference type="ARBA" id="ARBA00022884"/>
    </source>
</evidence>
<evidence type="ECO:0000256" key="3">
    <source>
        <dbReference type="PROSITE-ProRule" id="PRU00209"/>
    </source>
</evidence>
<dbReference type="NCBIfam" id="TIGR02222">
    <property type="entry name" value="chap_CsaA"/>
    <property type="match status" value="1"/>
</dbReference>
<comment type="caution">
    <text evidence="5">The sequence shown here is derived from an EMBL/GenBank/DDBJ whole genome shotgun (WGS) entry which is preliminary data.</text>
</comment>
<organism evidence="5 6">
    <name type="scientific">Aequorivita xiaoshiensis</name>
    <dbReference type="NCBI Taxonomy" id="2874476"/>
    <lineage>
        <taxon>Bacteria</taxon>
        <taxon>Pseudomonadati</taxon>
        <taxon>Bacteroidota</taxon>
        <taxon>Flavobacteriia</taxon>
        <taxon>Flavobacteriales</taxon>
        <taxon>Flavobacteriaceae</taxon>
        <taxon>Aequorivita</taxon>
    </lineage>
</organism>
<keyword evidence="2 3" id="KW-0694">RNA-binding</keyword>
<dbReference type="EMBL" id="JAIRBB010000011">
    <property type="protein sequence ID" value="MCG2431720.1"/>
    <property type="molecule type" value="Genomic_DNA"/>
</dbReference>
<protein>
    <submittedName>
        <fullName evidence="5">tRNA-binding protein</fullName>
    </submittedName>
</protein>
<keyword evidence="1 3" id="KW-0820">tRNA-binding</keyword>